<evidence type="ECO:0000256" key="1">
    <source>
        <dbReference type="SAM" id="Phobius"/>
    </source>
</evidence>
<evidence type="ECO:0000313" key="2">
    <source>
        <dbReference type="EMBL" id="TLS54083.1"/>
    </source>
</evidence>
<dbReference type="GO" id="GO:0016020">
    <property type="term" value="C:membrane"/>
    <property type="evidence" value="ECO:0007669"/>
    <property type="project" value="TreeGrafter"/>
</dbReference>
<keyword evidence="3" id="KW-1185">Reference proteome</keyword>
<organism evidence="2 3">
    <name type="scientific">Paenibacillus antri</name>
    <dbReference type="NCBI Taxonomy" id="2582848"/>
    <lineage>
        <taxon>Bacteria</taxon>
        <taxon>Bacillati</taxon>
        <taxon>Bacillota</taxon>
        <taxon>Bacilli</taxon>
        <taxon>Bacillales</taxon>
        <taxon>Paenibacillaceae</taxon>
        <taxon>Paenibacillus</taxon>
    </lineage>
</organism>
<dbReference type="Gene3D" id="1.20.120.1630">
    <property type="match status" value="1"/>
</dbReference>
<dbReference type="Pfam" id="PF06966">
    <property type="entry name" value="DUF1295"/>
    <property type="match status" value="1"/>
</dbReference>
<dbReference type="PROSITE" id="PS50244">
    <property type="entry name" value="S5A_REDUCTASE"/>
    <property type="match status" value="1"/>
</dbReference>
<evidence type="ECO:0000313" key="3">
    <source>
        <dbReference type="Proteomes" id="UP000309676"/>
    </source>
</evidence>
<dbReference type="PANTHER" id="PTHR32251:SF17">
    <property type="entry name" value="STEROID 5-ALPHA REDUCTASE C-TERMINAL DOMAIN-CONTAINING PROTEIN"/>
    <property type="match status" value="1"/>
</dbReference>
<keyword evidence="1" id="KW-0472">Membrane</keyword>
<feature type="transmembrane region" description="Helical" evidence="1">
    <location>
        <begin position="80"/>
        <end position="98"/>
    </location>
</feature>
<dbReference type="EMBL" id="VCIW01000001">
    <property type="protein sequence ID" value="TLS54083.1"/>
    <property type="molecule type" value="Genomic_DNA"/>
</dbReference>
<dbReference type="AlphaFoldDB" id="A0A5R9GLQ9"/>
<gene>
    <name evidence="2" type="ORF">FE782_01695</name>
</gene>
<dbReference type="Proteomes" id="UP000309676">
    <property type="component" value="Unassembled WGS sequence"/>
</dbReference>
<feature type="transmembrane region" description="Helical" evidence="1">
    <location>
        <begin position="178"/>
        <end position="196"/>
    </location>
</feature>
<reference evidence="2 3" key="1">
    <citation type="submission" date="2019-05" db="EMBL/GenBank/DDBJ databases">
        <authorList>
            <person name="Narsing Rao M.P."/>
            <person name="Li W.J."/>
        </authorList>
    </citation>
    <scope>NUCLEOTIDE SEQUENCE [LARGE SCALE GENOMIC DNA]</scope>
    <source>
        <strain evidence="2 3">SYSU_K30003</strain>
    </source>
</reference>
<keyword evidence="1" id="KW-0812">Transmembrane</keyword>
<keyword evidence="1" id="KW-1133">Transmembrane helix</keyword>
<comment type="caution">
    <text evidence="2">The sequence shown here is derived from an EMBL/GenBank/DDBJ whole genome shotgun (WGS) entry which is preliminary data.</text>
</comment>
<name>A0A5R9GLQ9_9BACL</name>
<sequence>MPMSALTERSYRQRIVFLLLHLVSVGLATLWLLQDAPAQGAAPIRAGLLTACLWLYFFRICFTTLYLLRRAMPWKEVFGVSAWVFLIHATFAVLGAANPAEADGWVWAGALLYLVGSDLNTGSEWLRHRWKRREENKGRLYTGGLFRYSMHINYFGDLALFAGMCLIAGQWLTGWVPLAMAIMFIGVHIPSMDRYLEAKYGAEFRAYAARTKKLIPFLY</sequence>
<proteinExistence type="predicted"/>
<feature type="transmembrane region" description="Helical" evidence="1">
    <location>
        <begin position="48"/>
        <end position="68"/>
    </location>
</feature>
<dbReference type="InterPro" id="IPR010721">
    <property type="entry name" value="UstE-like"/>
</dbReference>
<dbReference type="PANTHER" id="PTHR32251">
    <property type="entry name" value="3-OXO-5-ALPHA-STEROID 4-DEHYDROGENASE"/>
    <property type="match status" value="1"/>
</dbReference>
<dbReference type="OrthoDB" id="9779233at2"/>
<accession>A0A5R9GLQ9</accession>
<protein>
    <submittedName>
        <fullName evidence="2">DUF1295 domain-containing protein</fullName>
    </submittedName>
</protein>